<reference evidence="1 2" key="1">
    <citation type="journal article" date="2015" name="PLoS Pathog.">
        <title>Leptomonas seymouri: Adaptations to the Dixenous Life Cycle Analyzed by Genome Sequencing, Transcriptome Profiling and Co-infection with Leishmania donovani.</title>
        <authorList>
            <person name="Kraeva N."/>
            <person name="Butenko A."/>
            <person name="Hlavacova J."/>
            <person name="Kostygov A."/>
            <person name="Myskova J."/>
            <person name="Grybchuk D."/>
            <person name="Lestinova T."/>
            <person name="Votypka J."/>
            <person name="Volf P."/>
            <person name="Opperdoes F."/>
            <person name="Flegontov P."/>
            <person name="Lukes J."/>
            <person name="Yurchenko V."/>
        </authorList>
    </citation>
    <scope>NUCLEOTIDE SEQUENCE [LARGE SCALE GENOMIC DNA]</scope>
    <source>
        <strain evidence="1 2">ATCC 30220</strain>
    </source>
</reference>
<dbReference type="Proteomes" id="UP000038009">
    <property type="component" value="Unassembled WGS sequence"/>
</dbReference>
<dbReference type="EMBL" id="LJSK01000048">
    <property type="protein sequence ID" value="KPI88492.1"/>
    <property type="molecule type" value="Genomic_DNA"/>
</dbReference>
<dbReference type="VEuPathDB" id="TriTrypDB:Lsey_0048_0120"/>
<dbReference type="AlphaFoldDB" id="A0A0N1I650"/>
<keyword evidence="2" id="KW-1185">Reference proteome</keyword>
<evidence type="ECO:0000313" key="1">
    <source>
        <dbReference type="EMBL" id="KPI88492.1"/>
    </source>
</evidence>
<evidence type="ECO:0008006" key="3">
    <source>
        <dbReference type="Google" id="ProtNLM"/>
    </source>
</evidence>
<comment type="caution">
    <text evidence="1">The sequence shown here is derived from an EMBL/GenBank/DDBJ whole genome shotgun (WGS) entry which is preliminary data.</text>
</comment>
<evidence type="ECO:0000313" key="2">
    <source>
        <dbReference type="Proteomes" id="UP000038009"/>
    </source>
</evidence>
<dbReference type="Gene3D" id="3.40.50.1000">
    <property type="entry name" value="HAD superfamily/HAD-like"/>
    <property type="match status" value="1"/>
</dbReference>
<sequence>MRQAAGRLPVHLLLDIDGTLLCPCYRRYWHSEDGEGLQHADGQKQELTTAPWSARVLCPFSCDKCCIQHVLLRPHVIPLLKYLLVDRALDTPTTQVHTSLYTRQSASYCAAVVRQVLLPALRQCCPGTSADVLPSLFYRLFDGSHCVQTAGVQARTDAQLPPNSTAASCAVPIFENWSKTISISPSPLTTVLVDDSSHNLRSPELTTGHAVLLPSFRPGADDFDTDACLAVRIGEEVALYDALRGGGTGDALGSDESGETVPLLSLLAAFVQACDVERGTIEELQRTLPFSYPYEAEAVELHQQELQARIKAHSAALSAVSFFDASPAYREVWNRFHAAREQLLVPYL</sequence>
<dbReference type="SUPFAM" id="SSF56784">
    <property type="entry name" value="HAD-like"/>
    <property type="match status" value="1"/>
</dbReference>
<dbReference type="OMA" id="HEFRRND"/>
<dbReference type="OrthoDB" id="262438at2759"/>
<accession>A0A0N1I650</accession>
<name>A0A0N1I650_LEPSE</name>
<dbReference type="InterPro" id="IPR023214">
    <property type="entry name" value="HAD_sf"/>
</dbReference>
<protein>
    <recommendedName>
        <fullName evidence="3">FCP1 homology domain-containing protein</fullName>
    </recommendedName>
</protein>
<proteinExistence type="predicted"/>
<organism evidence="1 2">
    <name type="scientific">Leptomonas seymouri</name>
    <dbReference type="NCBI Taxonomy" id="5684"/>
    <lineage>
        <taxon>Eukaryota</taxon>
        <taxon>Discoba</taxon>
        <taxon>Euglenozoa</taxon>
        <taxon>Kinetoplastea</taxon>
        <taxon>Metakinetoplastina</taxon>
        <taxon>Trypanosomatida</taxon>
        <taxon>Trypanosomatidae</taxon>
        <taxon>Leishmaniinae</taxon>
        <taxon>Leptomonas</taxon>
    </lineage>
</organism>
<dbReference type="InterPro" id="IPR036412">
    <property type="entry name" value="HAD-like_sf"/>
</dbReference>
<gene>
    <name evidence="1" type="ORF">ABL78_2388</name>
</gene>